<dbReference type="GO" id="GO:0005262">
    <property type="term" value="F:calcium channel activity"/>
    <property type="evidence" value="ECO:0007669"/>
    <property type="project" value="TreeGrafter"/>
</dbReference>
<dbReference type="EMBL" id="FNCO01000013">
    <property type="protein sequence ID" value="SDI43321.1"/>
    <property type="molecule type" value="Genomic_DNA"/>
</dbReference>
<reference evidence="8" key="1">
    <citation type="submission" date="2016-10" db="EMBL/GenBank/DDBJ databases">
        <authorList>
            <person name="Varghese N."/>
            <person name="Submissions S."/>
        </authorList>
    </citation>
    <scope>NUCLEOTIDE SEQUENCE [LARGE SCALE GENOMIC DNA]</scope>
    <source>
        <strain evidence="8">ATCC 700689</strain>
    </source>
</reference>
<comment type="subcellular location">
    <subcellularLocation>
        <location evidence="1">Membrane</location>
        <topology evidence="1">Multi-pass membrane protein</topology>
    </subcellularLocation>
</comment>
<feature type="transmembrane region" description="Helical" evidence="5">
    <location>
        <begin position="104"/>
        <end position="122"/>
    </location>
</feature>
<dbReference type="STRING" id="89065.SAMN05216605_113113"/>
<dbReference type="NCBIfam" id="TIGR00367">
    <property type="entry name" value="calcium/sodium antiporter"/>
    <property type="match status" value="1"/>
</dbReference>
<dbReference type="Gene3D" id="1.20.1420.30">
    <property type="entry name" value="NCX, central ion-binding region"/>
    <property type="match status" value="1"/>
</dbReference>
<feature type="transmembrane region" description="Helical" evidence="5">
    <location>
        <begin position="298"/>
        <end position="317"/>
    </location>
</feature>
<evidence type="ECO:0000256" key="2">
    <source>
        <dbReference type="ARBA" id="ARBA00022692"/>
    </source>
</evidence>
<evidence type="ECO:0000259" key="6">
    <source>
        <dbReference type="Pfam" id="PF01699"/>
    </source>
</evidence>
<dbReference type="GO" id="GO:0005886">
    <property type="term" value="C:plasma membrane"/>
    <property type="evidence" value="ECO:0007669"/>
    <property type="project" value="TreeGrafter"/>
</dbReference>
<dbReference type="Proteomes" id="UP000182894">
    <property type="component" value="Unassembled WGS sequence"/>
</dbReference>
<dbReference type="PANTHER" id="PTHR10846:SF8">
    <property type="entry name" value="INNER MEMBRANE PROTEIN YRBG"/>
    <property type="match status" value="1"/>
</dbReference>
<sequence length="353" mass="36866">MPTLIELIGGLLMMIIGAELSVRAAVVLAALLKTRPLFLGLTVVALGSSAPQMAVGLQAALTDSTDIAVGSVIGSNIFNILVTLGLSALIIPLRVARQMVRVDLPLMIGATALVAALAWNGVLSGLDGVILLIAMAGYLAVVIRQFAHGARHFEATDAVPRRKVWPILGRLALMACGLALLILGSHLLVGAAVVVAQDLGLSERVIGLTVIAVATSLPALMTSLVAALRGERDIAVGNIIGSNLFNLLGVLGITSLIASGPLSISPNALDFDLPVMLGVAVLCLPLFYSGYRITRLEGLLLLGLYAVYGLHIVSFTTGMPLAGRLERLMIHYALPVLGIAVLIGTVRAWRRQH</sequence>
<dbReference type="InterPro" id="IPR004837">
    <property type="entry name" value="NaCa_Exmemb"/>
</dbReference>
<evidence type="ECO:0000256" key="5">
    <source>
        <dbReference type="SAM" id="Phobius"/>
    </source>
</evidence>
<feature type="transmembrane region" description="Helical" evidence="5">
    <location>
        <begin position="12"/>
        <end position="31"/>
    </location>
</feature>
<accession>A0A1G8KIR2</accession>
<keyword evidence="8" id="KW-1185">Reference proteome</keyword>
<dbReference type="PANTHER" id="PTHR10846">
    <property type="entry name" value="SODIUM/POTASSIUM/CALCIUM EXCHANGER"/>
    <property type="match status" value="1"/>
</dbReference>
<feature type="transmembrane region" description="Helical" evidence="5">
    <location>
        <begin position="38"/>
        <end position="61"/>
    </location>
</feature>
<protein>
    <submittedName>
        <fullName evidence="7">Cation:H+ antiporter</fullName>
    </submittedName>
</protein>
<keyword evidence="3 5" id="KW-1133">Transmembrane helix</keyword>
<dbReference type="AlphaFoldDB" id="A0A1G8KIR2"/>
<evidence type="ECO:0000256" key="3">
    <source>
        <dbReference type="ARBA" id="ARBA00022989"/>
    </source>
</evidence>
<dbReference type="InterPro" id="IPR004481">
    <property type="entry name" value="K/Na/Ca-exchanger"/>
</dbReference>
<feature type="transmembrane region" description="Helical" evidence="5">
    <location>
        <begin position="128"/>
        <end position="147"/>
    </location>
</feature>
<feature type="transmembrane region" description="Helical" evidence="5">
    <location>
        <begin position="240"/>
        <end position="259"/>
    </location>
</feature>
<feature type="transmembrane region" description="Helical" evidence="5">
    <location>
        <begin position="67"/>
        <end position="92"/>
    </location>
</feature>
<dbReference type="InterPro" id="IPR044880">
    <property type="entry name" value="NCX_ion-bd_dom_sf"/>
</dbReference>
<evidence type="ECO:0000313" key="8">
    <source>
        <dbReference type="Proteomes" id="UP000182894"/>
    </source>
</evidence>
<evidence type="ECO:0000313" key="7">
    <source>
        <dbReference type="EMBL" id="SDI43321.1"/>
    </source>
</evidence>
<feature type="transmembrane region" description="Helical" evidence="5">
    <location>
        <begin position="271"/>
        <end position="291"/>
    </location>
</feature>
<feature type="domain" description="Sodium/calcium exchanger membrane region" evidence="6">
    <location>
        <begin position="171"/>
        <end position="309"/>
    </location>
</feature>
<dbReference type="GO" id="GO:0008273">
    <property type="term" value="F:calcium, potassium:sodium antiporter activity"/>
    <property type="evidence" value="ECO:0007669"/>
    <property type="project" value="TreeGrafter"/>
</dbReference>
<feature type="transmembrane region" description="Helical" evidence="5">
    <location>
        <begin position="329"/>
        <end position="349"/>
    </location>
</feature>
<keyword evidence="2 5" id="KW-0812">Transmembrane</keyword>
<gene>
    <name evidence="7" type="ORF">SAMN05216605_113113</name>
</gene>
<organism evidence="7 8">
    <name type="scientific">Pseudomonas abietaniphila</name>
    <dbReference type="NCBI Taxonomy" id="89065"/>
    <lineage>
        <taxon>Bacteria</taxon>
        <taxon>Pseudomonadati</taxon>
        <taxon>Pseudomonadota</taxon>
        <taxon>Gammaproteobacteria</taxon>
        <taxon>Pseudomonadales</taxon>
        <taxon>Pseudomonadaceae</taxon>
        <taxon>Pseudomonas</taxon>
    </lineage>
</organism>
<evidence type="ECO:0000256" key="4">
    <source>
        <dbReference type="ARBA" id="ARBA00023136"/>
    </source>
</evidence>
<feature type="transmembrane region" description="Helical" evidence="5">
    <location>
        <begin position="168"/>
        <end position="193"/>
    </location>
</feature>
<dbReference type="Pfam" id="PF01699">
    <property type="entry name" value="Na_Ca_ex"/>
    <property type="match status" value="2"/>
</dbReference>
<evidence type="ECO:0000256" key="1">
    <source>
        <dbReference type="ARBA" id="ARBA00004141"/>
    </source>
</evidence>
<keyword evidence="4 5" id="KW-0472">Membrane</keyword>
<name>A0A1G8KIR2_9PSED</name>
<feature type="domain" description="Sodium/calcium exchanger membrane region" evidence="6">
    <location>
        <begin position="7"/>
        <end position="143"/>
    </location>
</feature>
<proteinExistence type="predicted"/>
<dbReference type="GO" id="GO:0006874">
    <property type="term" value="P:intracellular calcium ion homeostasis"/>
    <property type="evidence" value="ECO:0007669"/>
    <property type="project" value="TreeGrafter"/>
</dbReference>
<feature type="transmembrane region" description="Helical" evidence="5">
    <location>
        <begin position="205"/>
        <end position="228"/>
    </location>
</feature>